<dbReference type="SUPFAM" id="SSF53335">
    <property type="entry name" value="S-adenosyl-L-methionine-dependent methyltransferases"/>
    <property type="match status" value="1"/>
</dbReference>
<dbReference type="PANTHER" id="PTHR43861">
    <property type="entry name" value="TRANS-ACONITATE 2-METHYLTRANSFERASE-RELATED"/>
    <property type="match status" value="1"/>
</dbReference>
<reference evidence="2" key="1">
    <citation type="submission" date="2017-05" db="EMBL/GenBank/DDBJ databases">
        <authorList>
            <person name="Kirkegaard R."/>
            <person name="Mcilroy J S."/>
        </authorList>
    </citation>
    <scope>NUCLEOTIDE SEQUENCE [LARGE SCALE GENOMIC DNA]</scope>
</reference>
<accession>A0A1Y6K691</accession>
<dbReference type="KEGG" id="abat:CFX1CAM_2136"/>
<dbReference type="RefSeq" id="WP_087862988.1">
    <property type="nucleotide sequence ID" value="NZ_LT859958.1"/>
</dbReference>
<protein>
    <recommendedName>
        <fullName evidence="3">Methyltransferase</fullName>
    </recommendedName>
</protein>
<keyword evidence="2" id="KW-1185">Reference proteome</keyword>
<name>A0A1Y6K691_9CHLR</name>
<dbReference type="OrthoDB" id="9787662at2"/>
<evidence type="ECO:0000313" key="1">
    <source>
        <dbReference type="EMBL" id="SMX55201.1"/>
    </source>
</evidence>
<dbReference type="InterPro" id="IPR029063">
    <property type="entry name" value="SAM-dependent_MTases_sf"/>
</dbReference>
<dbReference type="AlphaFoldDB" id="A0A1Y6K691"/>
<organism evidence="1 2">
    <name type="scientific">Candidatus Brevifilum fermentans</name>
    <dbReference type="NCBI Taxonomy" id="1986204"/>
    <lineage>
        <taxon>Bacteria</taxon>
        <taxon>Bacillati</taxon>
        <taxon>Chloroflexota</taxon>
        <taxon>Anaerolineae</taxon>
        <taxon>Anaerolineales</taxon>
        <taxon>Anaerolineaceae</taxon>
        <taxon>Candidatus Brevifilum</taxon>
    </lineage>
</organism>
<sequence length="293" mass="33185">MTCLVCGSDQYDLFTQVESFGFPLEYFQCTDCGLIYQSPQASQASDPAFYAETYREIYQSSEEPTVKDLWVQEHRALSLIKILHTLRIDPPGRILDIGASTGTLLEAFKDAFSSTVVGVEPGEAYRRYAQGRGINMYAALDELLADNPPRFDLVSLVHVLEHLPDPVGMLSTIRRELLNESGILLLEVPNFYAHDSFELAHLACYTPHSLQAVLQQAGYHVFFFHRHGFPRSSLLNLYLTALAQPLPADVPQPQPTRERMVRLKRRAGMLYRQAVQKLFPRQAWLPLPNDEAD</sequence>
<proteinExistence type="predicted"/>
<evidence type="ECO:0008006" key="3">
    <source>
        <dbReference type="Google" id="ProtNLM"/>
    </source>
</evidence>
<gene>
    <name evidence="1" type="ORF">CFX1CAM_2136</name>
</gene>
<dbReference type="CDD" id="cd02440">
    <property type="entry name" value="AdoMet_MTases"/>
    <property type="match status" value="1"/>
</dbReference>
<dbReference type="EMBL" id="LT859958">
    <property type="protein sequence ID" value="SMX55201.1"/>
    <property type="molecule type" value="Genomic_DNA"/>
</dbReference>
<dbReference type="Gene3D" id="3.40.50.150">
    <property type="entry name" value="Vaccinia Virus protein VP39"/>
    <property type="match status" value="1"/>
</dbReference>
<dbReference type="Proteomes" id="UP000195514">
    <property type="component" value="Chromosome I"/>
</dbReference>
<evidence type="ECO:0000313" key="2">
    <source>
        <dbReference type="Proteomes" id="UP000195514"/>
    </source>
</evidence>
<dbReference type="Pfam" id="PF13489">
    <property type="entry name" value="Methyltransf_23"/>
    <property type="match status" value="1"/>
</dbReference>